<dbReference type="RefSeq" id="WP_062185007.1">
    <property type="nucleotide sequence ID" value="NZ_BBXL01000035.1"/>
</dbReference>
<organism evidence="1 2">
    <name type="scientific">Dysgonomonas macrotermitis</name>
    <dbReference type="NCBI Taxonomy" id="1346286"/>
    <lineage>
        <taxon>Bacteria</taxon>
        <taxon>Pseudomonadati</taxon>
        <taxon>Bacteroidota</taxon>
        <taxon>Bacteroidia</taxon>
        <taxon>Bacteroidales</taxon>
        <taxon>Dysgonomonadaceae</taxon>
        <taxon>Dysgonomonas</taxon>
    </lineage>
</organism>
<evidence type="ECO:0000313" key="2">
    <source>
        <dbReference type="Proteomes" id="UP000184480"/>
    </source>
</evidence>
<dbReference type="OrthoDB" id="1272218at2"/>
<accession>A0A1M5IML3</accession>
<dbReference type="STRING" id="1346286.SAMN05444362_12042"/>
<gene>
    <name evidence="1" type="ORF">SAMN05444362_12042</name>
</gene>
<dbReference type="Proteomes" id="UP000184480">
    <property type="component" value="Unassembled WGS sequence"/>
</dbReference>
<reference evidence="2" key="1">
    <citation type="submission" date="2016-11" db="EMBL/GenBank/DDBJ databases">
        <authorList>
            <person name="Varghese N."/>
            <person name="Submissions S."/>
        </authorList>
    </citation>
    <scope>NUCLEOTIDE SEQUENCE [LARGE SCALE GENOMIC DNA]</scope>
    <source>
        <strain evidence="2">DSM 27370</strain>
    </source>
</reference>
<sequence length="282" mass="30786">MNKYIINLTILFIWWYTINICPLFAQIGINTETISSGLIMQIDPLGNSSSSSGNRYDDDIVISDNGNVGIGTISPQYKLHIKKKSSDSPEPLIKITDGSEKKDRIFMYSNGKTLWKDLIPGVAKFGTFSSNGVSIPVNTSNFINTGTYISLDKGIWLLNISLVVDGSSITIPSIDYNARLWLHITITDNNIAGSISTASSDIFLDTAAGYRHSDWGNLVFPYLTSTINAKIVINNTSDNSKNYYLAVGNITQAVGTSMSGYIDSVGKFDTGCSLYALKVKID</sequence>
<dbReference type="EMBL" id="FQUC01000020">
    <property type="protein sequence ID" value="SHG29542.1"/>
    <property type="molecule type" value="Genomic_DNA"/>
</dbReference>
<name>A0A1M5IML3_9BACT</name>
<protein>
    <submittedName>
        <fullName evidence="1">Uncharacterized protein</fullName>
    </submittedName>
</protein>
<proteinExistence type="predicted"/>
<keyword evidence="2" id="KW-1185">Reference proteome</keyword>
<evidence type="ECO:0000313" key="1">
    <source>
        <dbReference type="EMBL" id="SHG29542.1"/>
    </source>
</evidence>
<dbReference type="AlphaFoldDB" id="A0A1M5IML3"/>